<sequence length="194" mass="21193">MHANHLQELSLFVHRIGRAVLVLCCLSLGSAWILSIAVGLIAWAQAVAARQQLAWALRSGAVFAGLWSVEATRTTYVHAKSVADVDARVAEAAMRGEWTLIDFYADWCVSCHVIERNVFGDPAVAARLACMQIVRPDVTRNDVADQALLERWNVMGPTTLITVEPDGTERRDLRVVGEIGARGFLERLDAAGVS</sequence>
<keyword evidence="1" id="KW-0676">Redox-active center</keyword>
<keyword evidence="2" id="KW-0472">Membrane</keyword>
<dbReference type="SUPFAM" id="SSF52833">
    <property type="entry name" value="Thioredoxin-like"/>
    <property type="match status" value="1"/>
</dbReference>
<dbReference type="OrthoDB" id="9811036at2"/>
<evidence type="ECO:0000313" key="5">
    <source>
        <dbReference type="Proteomes" id="UP000234328"/>
    </source>
</evidence>
<feature type="transmembrane region" description="Helical" evidence="2">
    <location>
        <begin position="20"/>
        <end position="44"/>
    </location>
</feature>
<reference evidence="4 5" key="1">
    <citation type="submission" date="2017-10" db="EMBL/GenBank/DDBJ databases">
        <title>Two draft genome sequences of Pusillimonas sp. strains isolated from a nitrate- and radionuclide-contaminated groundwater in Russia.</title>
        <authorList>
            <person name="Grouzdev D.S."/>
            <person name="Tourova T.P."/>
            <person name="Goeva M.A."/>
            <person name="Babich T.L."/>
            <person name="Sokolova D.S."/>
            <person name="Abdullin R."/>
            <person name="Poltaraus A.B."/>
            <person name="Toshchakov S.V."/>
            <person name="Nazina T.N."/>
        </authorList>
    </citation>
    <scope>NUCLEOTIDE SEQUENCE [LARGE SCALE GENOMIC DNA]</scope>
    <source>
        <strain evidence="4 5">JR1/69-2-13</strain>
    </source>
</reference>
<evidence type="ECO:0000256" key="1">
    <source>
        <dbReference type="ARBA" id="ARBA00023284"/>
    </source>
</evidence>
<keyword evidence="2" id="KW-1133">Transmembrane helix</keyword>
<protein>
    <recommendedName>
        <fullName evidence="3">Thioredoxin domain-containing protein</fullName>
    </recommendedName>
</protein>
<gene>
    <name evidence="4" type="ORF">CR155_09100</name>
</gene>
<proteinExistence type="predicted"/>
<dbReference type="PROSITE" id="PS51352">
    <property type="entry name" value="THIOREDOXIN_2"/>
    <property type="match status" value="1"/>
</dbReference>
<dbReference type="InterPro" id="IPR035671">
    <property type="entry name" value="DsbD_gamma"/>
</dbReference>
<dbReference type="InterPro" id="IPR036249">
    <property type="entry name" value="Thioredoxin-like_sf"/>
</dbReference>
<organism evidence="4 5">
    <name type="scientific">Pollutimonas nitritireducens</name>
    <dbReference type="NCBI Taxonomy" id="2045209"/>
    <lineage>
        <taxon>Bacteria</taxon>
        <taxon>Pseudomonadati</taxon>
        <taxon>Pseudomonadota</taxon>
        <taxon>Betaproteobacteria</taxon>
        <taxon>Burkholderiales</taxon>
        <taxon>Alcaligenaceae</taxon>
        <taxon>Pollutimonas</taxon>
    </lineage>
</organism>
<dbReference type="GO" id="GO:0015035">
    <property type="term" value="F:protein-disulfide reductase activity"/>
    <property type="evidence" value="ECO:0007669"/>
    <property type="project" value="TreeGrafter"/>
</dbReference>
<dbReference type="Gene3D" id="3.40.30.10">
    <property type="entry name" value="Glutaredoxin"/>
    <property type="match status" value="1"/>
</dbReference>
<evidence type="ECO:0000256" key="2">
    <source>
        <dbReference type="SAM" id="Phobius"/>
    </source>
</evidence>
<feature type="domain" description="Thioredoxin" evidence="3">
    <location>
        <begin position="71"/>
        <end position="193"/>
    </location>
</feature>
<dbReference type="CDD" id="cd02953">
    <property type="entry name" value="DsbDgamma"/>
    <property type="match status" value="1"/>
</dbReference>
<dbReference type="EMBL" id="PDNV01000005">
    <property type="protein sequence ID" value="PLC54258.1"/>
    <property type="molecule type" value="Genomic_DNA"/>
</dbReference>
<dbReference type="InterPro" id="IPR017937">
    <property type="entry name" value="Thioredoxin_CS"/>
</dbReference>
<dbReference type="InterPro" id="IPR013766">
    <property type="entry name" value="Thioredoxin_domain"/>
</dbReference>
<dbReference type="PROSITE" id="PS00194">
    <property type="entry name" value="THIOREDOXIN_1"/>
    <property type="match status" value="1"/>
</dbReference>
<accession>A0A2N4UGX1</accession>
<evidence type="ECO:0000313" key="4">
    <source>
        <dbReference type="EMBL" id="PLC54258.1"/>
    </source>
</evidence>
<dbReference type="PANTHER" id="PTHR32234">
    <property type="entry name" value="THIOL:DISULFIDE INTERCHANGE PROTEIN DSBD"/>
    <property type="match status" value="1"/>
</dbReference>
<dbReference type="GO" id="GO:0045454">
    <property type="term" value="P:cell redox homeostasis"/>
    <property type="evidence" value="ECO:0007669"/>
    <property type="project" value="TreeGrafter"/>
</dbReference>
<keyword evidence="5" id="KW-1185">Reference proteome</keyword>
<dbReference type="PANTHER" id="PTHR32234:SF0">
    <property type="entry name" value="THIOL:DISULFIDE INTERCHANGE PROTEIN DSBD"/>
    <property type="match status" value="1"/>
</dbReference>
<dbReference type="Proteomes" id="UP000234328">
    <property type="component" value="Unassembled WGS sequence"/>
</dbReference>
<comment type="caution">
    <text evidence="4">The sequence shown here is derived from an EMBL/GenBank/DDBJ whole genome shotgun (WGS) entry which is preliminary data.</text>
</comment>
<name>A0A2N4UGX1_9BURK</name>
<dbReference type="Pfam" id="PF13899">
    <property type="entry name" value="Thioredoxin_7"/>
    <property type="match status" value="1"/>
</dbReference>
<dbReference type="AlphaFoldDB" id="A0A2N4UGX1"/>
<evidence type="ECO:0000259" key="3">
    <source>
        <dbReference type="PROSITE" id="PS51352"/>
    </source>
</evidence>
<keyword evidence="2" id="KW-0812">Transmembrane</keyword>